<dbReference type="Pfam" id="PF21821">
    <property type="entry name" value="Dit_like"/>
    <property type="match status" value="1"/>
</dbReference>
<feature type="region of interest" description="Disordered" evidence="1">
    <location>
        <begin position="152"/>
        <end position="192"/>
    </location>
</feature>
<reference evidence="3" key="1">
    <citation type="journal article" date="2015" name="Nature">
        <title>Complex archaea that bridge the gap between prokaryotes and eukaryotes.</title>
        <authorList>
            <person name="Spang A."/>
            <person name="Saw J.H."/>
            <person name="Jorgensen S.L."/>
            <person name="Zaremba-Niedzwiedzka K."/>
            <person name="Martijn J."/>
            <person name="Lind A.E."/>
            <person name="van Eijk R."/>
            <person name="Schleper C."/>
            <person name="Guy L."/>
            <person name="Ettema T.J."/>
        </authorList>
    </citation>
    <scope>NUCLEOTIDE SEQUENCE</scope>
</reference>
<proteinExistence type="predicted"/>
<protein>
    <recommendedName>
        <fullName evidence="2">Dit-like phage tail protein N-terminal domain-containing protein</fullName>
    </recommendedName>
</protein>
<evidence type="ECO:0000256" key="1">
    <source>
        <dbReference type="SAM" id="MobiDB-lite"/>
    </source>
</evidence>
<gene>
    <name evidence="3" type="ORF">LCGC14_2883760</name>
</gene>
<dbReference type="EMBL" id="LAZR01056317">
    <property type="protein sequence ID" value="KKK74438.1"/>
    <property type="molecule type" value="Genomic_DNA"/>
</dbReference>
<organism evidence="3">
    <name type="scientific">marine sediment metagenome</name>
    <dbReference type="NCBI Taxonomy" id="412755"/>
    <lineage>
        <taxon>unclassified sequences</taxon>
        <taxon>metagenomes</taxon>
        <taxon>ecological metagenomes</taxon>
    </lineage>
</organism>
<evidence type="ECO:0000259" key="2">
    <source>
        <dbReference type="Pfam" id="PF21821"/>
    </source>
</evidence>
<accession>A0A0F8XZK0</accession>
<dbReference type="InterPro" id="IPR048494">
    <property type="entry name" value="Dit-like_N"/>
</dbReference>
<dbReference type="AlphaFoldDB" id="A0A0F8XZK0"/>
<name>A0A0F8XZK0_9ZZZZ</name>
<sequence length="192" mass="21143">MSSLFGVRFNTRIESQLFVLEFDSTPREVHNGATVPTDHPVEDGSVVSDHAIDQPDEIEIQGQVSSRPIITDASTRTPNFMGNGLDGRPSEALELIRLLRKTKTLVTVSTEFREYTNMLIVSDSVTREANTGRILDVAIRLREFRIATVETKAAPEPLSPIDKPTAERGPKQTKKAPKSVEEKSSDVAVDVA</sequence>
<feature type="non-terminal residue" evidence="3">
    <location>
        <position position="192"/>
    </location>
</feature>
<comment type="caution">
    <text evidence="3">The sequence shown here is derived from an EMBL/GenBank/DDBJ whole genome shotgun (WGS) entry which is preliminary data.</text>
</comment>
<evidence type="ECO:0000313" key="3">
    <source>
        <dbReference type="EMBL" id="KKK74438.1"/>
    </source>
</evidence>
<feature type="domain" description="Dit-like phage tail protein N-terminal" evidence="2">
    <location>
        <begin position="22"/>
        <end position="154"/>
    </location>
</feature>